<dbReference type="RefSeq" id="WP_124867752.1">
    <property type="nucleotide sequence ID" value="NZ_RQZF01000001.1"/>
</dbReference>
<comment type="caution">
    <text evidence="4">The sequence shown here is derived from an EMBL/GenBank/DDBJ whole genome shotgun (WGS) entry which is preliminary data.</text>
</comment>
<dbReference type="PANTHER" id="PTHR43877">
    <property type="entry name" value="AMINOALKYLPHOSPHONATE N-ACETYLTRANSFERASE-RELATED-RELATED"/>
    <property type="match status" value="1"/>
</dbReference>
<dbReference type="AlphaFoldDB" id="A0A3P1SJ10"/>
<dbReference type="PROSITE" id="PS51186">
    <property type="entry name" value="GNAT"/>
    <property type="match status" value="2"/>
</dbReference>
<feature type="domain" description="N-acetyltransferase" evidence="3">
    <location>
        <begin position="192"/>
        <end position="339"/>
    </location>
</feature>
<evidence type="ECO:0000313" key="4">
    <source>
        <dbReference type="EMBL" id="RRC96302.1"/>
    </source>
</evidence>
<dbReference type="SUPFAM" id="SSF55729">
    <property type="entry name" value="Acyl-CoA N-acyltransferases (Nat)"/>
    <property type="match status" value="2"/>
</dbReference>
<dbReference type="Gene3D" id="3.40.630.30">
    <property type="match status" value="1"/>
</dbReference>
<dbReference type="InterPro" id="IPR016181">
    <property type="entry name" value="Acyl_CoA_acyltransferase"/>
</dbReference>
<keyword evidence="5" id="KW-1185">Reference proteome</keyword>
<protein>
    <submittedName>
        <fullName evidence="4">GNAT family N-acetyltransferase</fullName>
    </submittedName>
</protein>
<dbReference type="Pfam" id="PF00583">
    <property type="entry name" value="Acetyltransf_1"/>
    <property type="match status" value="1"/>
</dbReference>
<organism evidence="4 5">
    <name type="scientific">Schaalia canis</name>
    <dbReference type="NCBI Taxonomy" id="100469"/>
    <lineage>
        <taxon>Bacteria</taxon>
        <taxon>Bacillati</taxon>
        <taxon>Actinomycetota</taxon>
        <taxon>Actinomycetes</taxon>
        <taxon>Actinomycetales</taxon>
        <taxon>Actinomycetaceae</taxon>
        <taxon>Schaalia</taxon>
    </lineage>
</organism>
<keyword evidence="2" id="KW-0012">Acyltransferase</keyword>
<evidence type="ECO:0000256" key="1">
    <source>
        <dbReference type="ARBA" id="ARBA00022679"/>
    </source>
</evidence>
<dbReference type="InterPro" id="IPR050832">
    <property type="entry name" value="Bact_Acetyltransf"/>
</dbReference>
<reference evidence="4 5" key="1">
    <citation type="submission" date="2018-11" db="EMBL/GenBank/DDBJ databases">
        <title>Genomes From Bacteria Associated with the Canine Oral Cavity: a Test Case for Automated Genome-Based Taxonomic Assignment.</title>
        <authorList>
            <person name="Coil D.A."/>
            <person name="Jospin G."/>
            <person name="Darling A.E."/>
            <person name="Wallis C."/>
            <person name="Davis I.J."/>
            <person name="Harris S."/>
            <person name="Eisen J.A."/>
            <person name="Holcombe L.J."/>
            <person name="O'Flynn C."/>
        </authorList>
    </citation>
    <scope>NUCLEOTIDE SEQUENCE [LARGE SCALE GENOMIC DNA]</scope>
    <source>
        <strain evidence="4 5">OH770</strain>
    </source>
</reference>
<dbReference type="InterPro" id="IPR000182">
    <property type="entry name" value="GNAT_dom"/>
</dbReference>
<feature type="domain" description="N-acetyltransferase" evidence="3">
    <location>
        <begin position="23"/>
        <end position="201"/>
    </location>
</feature>
<evidence type="ECO:0000313" key="5">
    <source>
        <dbReference type="Proteomes" id="UP000280444"/>
    </source>
</evidence>
<keyword evidence="1 4" id="KW-0808">Transferase</keyword>
<dbReference type="EMBL" id="RQZF01000001">
    <property type="protein sequence ID" value="RRC96302.1"/>
    <property type="molecule type" value="Genomic_DNA"/>
</dbReference>
<sequence length="339" mass="37590">MTGLAQRLQPPASVAYPGAHLGLRWRQLIPSDGPGIAELARVVEDADEAIHRISPAQIADLMEGKQGEDLIDTIVGVDGEGVIGAVASVRVLRSVEEMAVAVVNALIHPRWRGRGLGRALLFWQDGRARQLLVEHFGADNPIRAQIMNTVDSHMTDRRRLYIAAGFFAKRTFAIMYREIEGSETTPPVKHGYSLLPWNDVNVQEAHLLHREVFTHHYWPEMRDRWWAEAMDECEPRWSFGVVDSKGKLAGYCICARPAERWAATGRTEAYVSLIGVGPEHQGKGLVRSLLGAAVAAAARSGMNRIGLDVDISSPSNAHGIYEHFGFVDERSEVYYAIEH</sequence>
<dbReference type="GO" id="GO:0016747">
    <property type="term" value="F:acyltransferase activity, transferring groups other than amino-acyl groups"/>
    <property type="evidence" value="ECO:0007669"/>
    <property type="project" value="InterPro"/>
</dbReference>
<evidence type="ECO:0000259" key="3">
    <source>
        <dbReference type="PROSITE" id="PS51186"/>
    </source>
</evidence>
<gene>
    <name evidence="4" type="ORF">EII11_01215</name>
</gene>
<name>A0A3P1SJ10_9ACTO</name>
<proteinExistence type="predicted"/>
<dbReference type="OrthoDB" id="9799092at2"/>
<dbReference type="CDD" id="cd04301">
    <property type="entry name" value="NAT_SF"/>
    <property type="match status" value="1"/>
</dbReference>
<dbReference type="Proteomes" id="UP000280444">
    <property type="component" value="Unassembled WGS sequence"/>
</dbReference>
<accession>A0A3P1SJ10</accession>
<evidence type="ECO:0000256" key="2">
    <source>
        <dbReference type="ARBA" id="ARBA00023315"/>
    </source>
</evidence>